<keyword evidence="6 8" id="KW-1133">Transmembrane helix</keyword>
<feature type="transmembrane region" description="Helical" evidence="8">
    <location>
        <begin position="180"/>
        <end position="198"/>
    </location>
</feature>
<dbReference type="GO" id="GO:0005464">
    <property type="term" value="F:UDP-xylose transmembrane transporter activity"/>
    <property type="evidence" value="ECO:0007669"/>
    <property type="project" value="TreeGrafter"/>
</dbReference>
<dbReference type="OrthoDB" id="999962at2759"/>
<evidence type="ECO:0000313" key="10">
    <source>
        <dbReference type="Proteomes" id="UP000051574"/>
    </source>
</evidence>
<organism evidence="9 10">
    <name type="scientific">Oryctes borbonicus</name>
    <dbReference type="NCBI Taxonomy" id="1629725"/>
    <lineage>
        <taxon>Eukaryota</taxon>
        <taxon>Metazoa</taxon>
        <taxon>Ecdysozoa</taxon>
        <taxon>Arthropoda</taxon>
        <taxon>Hexapoda</taxon>
        <taxon>Insecta</taxon>
        <taxon>Pterygota</taxon>
        <taxon>Neoptera</taxon>
        <taxon>Endopterygota</taxon>
        <taxon>Coleoptera</taxon>
        <taxon>Polyphaga</taxon>
        <taxon>Scarabaeiformia</taxon>
        <taxon>Scarabaeidae</taxon>
        <taxon>Dynastinae</taxon>
        <taxon>Oryctes</taxon>
    </lineage>
</organism>
<comment type="caution">
    <text evidence="9">The sequence shown here is derived from an EMBL/GenBank/DDBJ whole genome shotgun (WGS) entry which is preliminary data.</text>
</comment>
<evidence type="ECO:0000256" key="7">
    <source>
        <dbReference type="ARBA" id="ARBA00023136"/>
    </source>
</evidence>
<feature type="transmembrane region" description="Helical" evidence="8">
    <location>
        <begin position="290"/>
        <end position="311"/>
    </location>
</feature>
<feature type="transmembrane region" description="Helical" evidence="8">
    <location>
        <begin position="258"/>
        <end position="283"/>
    </location>
</feature>
<dbReference type="InterPro" id="IPR013657">
    <property type="entry name" value="SCL35B1-4/HUT1"/>
</dbReference>
<dbReference type="PANTHER" id="PTHR10778:SF4">
    <property type="entry name" value="NUCLEOTIDE SUGAR TRANSPORTER SLC35B4"/>
    <property type="match status" value="1"/>
</dbReference>
<evidence type="ECO:0000256" key="8">
    <source>
        <dbReference type="SAM" id="Phobius"/>
    </source>
</evidence>
<feature type="transmembrane region" description="Helical" evidence="8">
    <location>
        <begin position="80"/>
        <end position="101"/>
    </location>
</feature>
<evidence type="ECO:0000256" key="4">
    <source>
        <dbReference type="ARBA" id="ARBA00022597"/>
    </source>
</evidence>
<dbReference type="Pfam" id="PF08449">
    <property type="entry name" value="UAA"/>
    <property type="match status" value="1"/>
</dbReference>
<feature type="transmembrane region" description="Helical" evidence="8">
    <location>
        <begin position="20"/>
        <end position="42"/>
    </location>
</feature>
<dbReference type="Proteomes" id="UP000051574">
    <property type="component" value="Unassembled WGS sequence"/>
</dbReference>
<dbReference type="GO" id="GO:0000139">
    <property type="term" value="C:Golgi membrane"/>
    <property type="evidence" value="ECO:0007669"/>
    <property type="project" value="TreeGrafter"/>
</dbReference>
<evidence type="ECO:0000256" key="3">
    <source>
        <dbReference type="ARBA" id="ARBA00022448"/>
    </source>
</evidence>
<dbReference type="AlphaFoldDB" id="A0A0T6BCG0"/>
<keyword evidence="10" id="KW-1185">Reference proteome</keyword>
<comment type="similarity">
    <text evidence="2">Belongs to the nucleotide-sugar transporter family. SLC35B subfamily.</text>
</comment>
<gene>
    <name evidence="9" type="ORF">AMK59_2084</name>
</gene>
<evidence type="ECO:0000256" key="5">
    <source>
        <dbReference type="ARBA" id="ARBA00022692"/>
    </source>
</evidence>
<keyword evidence="5 8" id="KW-0812">Transmembrane</keyword>
<evidence type="ECO:0000256" key="1">
    <source>
        <dbReference type="ARBA" id="ARBA00004127"/>
    </source>
</evidence>
<protein>
    <recommendedName>
        <fullName evidence="11">UAA transporter</fullName>
    </recommendedName>
</protein>
<feature type="transmembrane region" description="Helical" evidence="8">
    <location>
        <begin position="138"/>
        <end position="155"/>
    </location>
</feature>
<feature type="transmembrane region" description="Helical" evidence="8">
    <location>
        <begin position="107"/>
        <end position="129"/>
    </location>
</feature>
<name>A0A0T6BCG0_9SCAR</name>
<dbReference type="GO" id="GO:0005462">
    <property type="term" value="F:UDP-N-acetylglucosamine transmembrane transporter activity"/>
    <property type="evidence" value="ECO:0007669"/>
    <property type="project" value="TreeGrafter"/>
</dbReference>
<feature type="transmembrane region" description="Helical" evidence="8">
    <location>
        <begin position="218"/>
        <end position="238"/>
    </location>
</feature>
<keyword evidence="3" id="KW-0813">Transport</keyword>
<keyword evidence="7 8" id="KW-0472">Membrane</keyword>
<reference evidence="9 10" key="1">
    <citation type="submission" date="2015-09" db="EMBL/GenBank/DDBJ databases">
        <title>Draft genome of the scarab beetle Oryctes borbonicus.</title>
        <authorList>
            <person name="Meyer J.M."/>
            <person name="Markov G.V."/>
            <person name="Baskaran P."/>
            <person name="Herrmann M."/>
            <person name="Sommer R.J."/>
            <person name="Roedelsperger C."/>
        </authorList>
    </citation>
    <scope>NUCLEOTIDE SEQUENCE [LARGE SCALE GENOMIC DNA]</scope>
    <source>
        <strain evidence="9">OB123</strain>
        <tissue evidence="9">Whole animal</tissue>
    </source>
</reference>
<comment type="subcellular location">
    <subcellularLocation>
        <location evidence="1">Endomembrane system</location>
        <topology evidence="1">Multi-pass membrane protein</topology>
    </subcellularLocation>
</comment>
<dbReference type="PANTHER" id="PTHR10778">
    <property type="entry name" value="SOLUTE CARRIER FAMILY 35 MEMBER B"/>
    <property type="match status" value="1"/>
</dbReference>
<feature type="transmembrane region" description="Helical" evidence="8">
    <location>
        <begin position="48"/>
        <end position="68"/>
    </location>
</feature>
<dbReference type="EMBL" id="LJIG01002143">
    <property type="protein sequence ID" value="KRT84797.1"/>
    <property type="molecule type" value="Genomic_DNA"/>
</dbReference>
<proteinExistence type="inferred from homology"/>
<evidence type="ECO:0008006" key="11">
    <source>
        <dbReference type="Google" id="ProtNLM"/>
    </source>
</evidence>
<accession>A0A0T6BCG0</accession>
<evidence type="ECO:0000313" key="9">
    <source>
        <dbReference type="EMBL" id="KRT84797.1"/>
    </source>
</evidence>
<sequence length="353" mass="40141">MTWLCKCKSASIIEKMNSKATTAIVLVYVGCGLNNVFLEYLVRNEPGTGNLITFSQFVFIAIHGFIFTSKFGQVPRVIPLSDYFTLVVLFFITSVLNNWVFDFHIPVPLHMIFRSGSLIANMIMGIIILKKRYTFSKFLSVVMISVGIAICTIISSTSKQLSCTDCDTKIPNTEKEDAKMFWWLIGIVLLSASLFLSARMGIYQESIYKRHGKHPNEALYYTHMLSLPAFIFYAPNIIEHVGIVNRSEMIPFPLFNFQIPILLFYLIGNVLTQYLCISSVYVLTTECTSLTVTLVITLRKFLSLLFSIIYFKNPFTYMHWVGTALVFIGTLIFTEILQKLTFVPKANEKSKTS</sequence>
<keyword evidence="4" id="KW-0762">Sugar transport</keyword>
<dbReference type="GO" id="GO:0005789">
    <property type="term" value="C:endoplasmic reticulum membrane"/>
    <property type="evidence" value="ECO:0007669"/>
    <property type="project" value="TreeGrafter"/>
</dbReference>
<evidence type="ECO:0000256" key="2">
    <source>
        <dbReference type="ARBA" id="ARBA00010694"/>
    </source>
</evidence>
<evidence type="ECO:0000256" key="6">
    <source>
        <dbReference type="ARBA" id="ARBA00022989"/>
    </source>
</evidence>
<feature type="transmembrane region" description="Helical" evidence="8">
    <location>
        <begin position="317"/>
        <end position="337"/>
    </location>
</feature>